<proteinExistence type="predicted"/>
<evidence type="ECO:0000313" key="1">
    <source>
        <dbReference type="EMBL" id="KXT68084.1"/>
    </source>
</evidence>
<comment type="caution">
    <text evidence="1">The sequence shown here is derived from an EMBL/GenBank/DDBJ whole genome shotgun (WGS) entry which is preliminary data.</text>
</comment>
<reference evidence="1 2" key="1">
    <citation type="submission" date="2016-01" db="EMBL/GenBank/DDBJ databases">
        <title>Highly variable Streptococcus oralis are common among viridans streptococci isolated from primates.</title>
        <authorList>
            <person name="Denapaite D."/>
            <person name="Rieger M."/>
            <person name="Koendgen S."/>
            <person name="Brueckner R."/>
            <person name="Ochigava I."/>
            <person name="Kappeler P."/>
            <person name="Maetz-Rensing K."/>
            <person name="Leendertz F."/>
            <person name="Hakenbeck R."/>
        </authorList>
    </citation>
    <scope>NUCLEOTIDE SEQUENCE [LARGE SCALE GENOMIC DNA]</scope>
    <source>
        <strain evidence="1 2">DD02</strain>
    </source>
</reference>
<name>A0A139MX14_9STRE</name>
<sequence length="45" mass="5465">MRAVFLIINMKDGFYILFLTVKCQKRIIVLSQQYNYTKEKEEDYA</sequence>
<dbReference type="Proteomes" id="UP000070198">
    <property type="component" value="Unassembled WGS sequence"/>
</dbReference>
<protein>
    <submittedName>
        <fullName evidence="1">Uncharacterized protein</fullName>
    </submittedName>
</protein>
<organism evidence="1 2">
    <name type="scientific">Streptococcus gallolyticus</name>
    <dbReference type="NCBI Taxonomy" id="315405"/>
    <lineage>
        <taxon>Bacteria</taxon>
        <taxon>Bacillati</taxon>
        <taxon>Bacillota</taxon>
        <taxon>Bacilli</taxon>
        <taxon>Lactobacillales</taxon>
        <taxon>Streptococcaceae</taxon>
        <taxon>Streptococcus</taxon>
    </lineage>
</organism>
<accession>A0A139MX14</accession>
<dbReference type="EMBL" id="LQOF01000255">
    <property type="protein sequence ID" value="KXT68084.1"/>
    <property type="molecule type" value="Genomic_DNA"/>
</dbReference>
<dbReference type="PATRIC" id="fig|315405.11.peg.1358"/>
<dbReference type="AlphaFoldDB" id="A0A139MX14"/>
<evidence type="ECO:0000313" key="2">
    <source>
        <dbReference type="Proteomes" id="UP000070198"/>
    </source>
</evidence>
<gene>
    <name evidence="1" type="ORF">SGADD02_01140</name>
</gene>